<dbReference type="EMBL" id="FOPU01000037">
    <property type="protein sequence ID" value="SFH84506.1"/>
    <property type="molecule type" value="Genomic_DNA"/>
</dbReference>
<dbReference type="STRING" id="34004.SAMN04488021_13733"/>
<dbReference type="OrthoDB" id="7776588at2"/>
<accession>A0A1I3DCZ4</accession>
<sequence length="195" mass="22115">MTTDEAIWQSAQNLLRSSENLDKLCEAFSVIECDEKKLVIEHSDEGSQDSGWIYPVWEAYYKVRQAPNGKKKDVGWITLAIQLTCDVGVEGDWQHGKRAKVLAAYAPSRDFEDAWGFDSEGPNSSGYIEECVTDEYRWLHSDEVSWLFAVPLDALISTDDVEKYITTPMRRLVEGENPVEVLGAIREKLCLPPRP</sequence>
<keyword evidence="2" id="KW-1185">Reference proteome</keyword>
<proteinExistence type="predicted"/>
<evidence type="ECO:0000313" key="1">
    <source>
        <dbReference type="EMBL" id="SFH84506.1"/>
    </source>
</evidence>
<dbReference type="AlphaFoldDB" id="A0A1I3DCZ4"/>
<name>A0A1I3DCZ4_9RHOB</name>
<dbReference type="RefSeq" id="WP_074969950.1">
    <property type="nucleotide sequence ID" value="NZ_CBCRYP010000011.1"/>
</dbReference>
<dbReference type="Proteomes" id="UP000183635">
    <property type="component" value="Unassembled WGS sequence"/>
</dbReference>
<organism evidence="1 2">
    <name type="scientific">Paracoccus aminovorans</name>
    <dbReference type="NCBI Taxonomy" id="34004"/>
    <lineage>
        <taxon>Bacteria</taxon>
        <taxon>Pseudomonadati</taxon>
        <taxon>Pseudomonadota</taxon>
        <taxon>Alphaproteobacteria</taxon>
        <taxon>Rhodobacterales</taxon>
        <taxon>Paracoccaceae</taxon>
        <taxon>Paracoccus</taxon>
    </lineage>
</organism>
<evidence type="ECO:0000313" key="2">
    <source>
        <dbReference type="Proteomes" id="UP000183635"/>
    </source>
</evidence>
<protein>
    <submittedName>
        <fullName evidence="1">Uncharacterized protein</fullName>
    </submittedName>
</protein>
<gene>
    <name evidence="1" type="ORF">SAMN04488021_13733</name>
</gene>
<reference evidence="1 2" key="1">
    <citation type="submission" date="2016-10" db="EMBL/GenBank/DDBJ databases">
        <authorList>
            <person name="de Groot N.N."/>
        </authorList>
    </citation>
    <scope>NUCLEOTIDE SEQUENCE [LARGE SCALE GENOMIC DNA]</scope>
    <source>
        <strain evidence="1 2">DSM 8537</strain>
    </source>
</reference>